<reference evidence="1 2" key="1">
    <citation type="submission" date="2024-06" db="EMBL/GenBank/DDBJ databases">
        <title>Sorghum-associated microbial communities from plants grown in Nebraska, USA.</title>
        <authorList>
            <person name="Schachtman D."/>
        </authorList>
    </citation>
    <scope>NUCLEOTIDE SEQUENCE [LARGE SCALE GENOMIC DNA]</scope>
    <source>
        <strain evidence="1 2">3552</strain>
    </source>
</reference>
<sequence>MPTESAIPTPTASLPPEFYDDSARGRYLAGGKKALNAWRDGVIPSDQELIQAGGAACELFAKERRATKSAHLRVGIKSQVTTPSLLPLTQAETYALSTAISARQSLG</sequence>
<organism evidence="1 2">
    <name type="scientific">Arthrobacter bambusae</name>
    <dbReference type="NCBI Taxonomy" id="1338426"/>
    <lineage>
        <taxon>Bacteria</taxon>
        <taxon>Bacillati</taxon>
        <taxon>Actinomycetota</taxon>
        <taxon>Actinomycetes</taxon>
        <taxon>Micrococcales</taxon>
        <taxon>Micrococcaceae</taxon>
        <taxon>Arthrobacter</taxon>
    </lineage>
</organism>
<dbReference type="EMBL" id="JBEPSN010000001">
    <property type="protein sequence ID" value="MET4539191.1"/>
    <property type="molecule type" value="Genomic_DNA"/>
</dbReference>
<protein>
    <submittedName>
        <fullName evidence="1">Uncharacterized protein</fullName>
    </submittedName>
</protein>
<accession>A0ABV2P356</accession>
<name>A0ABV2P356_9MICC</name>
<gene>
    <name evidence="1" type="ORF">ABIE37_000946</name>
</gene>
<comment type="caution">
    <text evidence="1">The sequence shown here is derived from an EMBL/GenBank/DDBJ whole genome shotgun (WGS) entry which is preliminary data.</text>
</comment>
<evidence type="ECO:0000313" key="1">
    <source>
        <dbReference type="EMBL" id="MET4539191.1"/>
    </source>
</evidence>
<proteinExistence type="predicted"/>
<keyword evidence="2" id="KW-1185">Reference proteome</keyword>
<dbReference type="Proteomes" id="UP001549307">
    <property type="component" value="Unassembled WGS sequence"/>
</dbReference>
<evidence type="ECO:0000313" key="2">
    <source>
        <dbReference type="Proteomes" id="UP001549307"/>
    </source>
</evidence>